<evidence type="ECO:0000256" key="3">
    <source>
        <dbReference type="ARBA" id="ARBA00022729"/>
    </source>
</evidence>
<dbReference type="EMBL" id="JH668594">
    <property type="protein sequence ID" value="KAG6458760.1"/>
    <property type="molecule type" value="Genomic_DNA"/>
</dbReference>
<dbReference type="InterPro" id="IPR000560">
    <property type="entry name" value="His_Pase_clade-2"/>
</dbReference>
<evidence type="ECO:0000256" key="1">
    <source>
        <dbReference type="ARBA" id="ARBA00000032"/>
    </source>
</evidence>
<evidence type="ECO:0000313" key="7">
    <source>
        <dbReference type="EMBL" id="KAG6458760.1"/>
    </source>
</evidence>
<dbReference type="InterPro" id="IPR050645">
    <property type="entry name" value="Histidine_acid_phosphatase"/>
</dbReference>
<dbReference type="GO" id="GO:0003993">
    <property type="term" value="F:acid phosphatase activity"/>
    <property type="evidence" value="ECO:0007669"/>
    <property type="project" value="UniProtKB-EC"/>
</dbReference>
<dbReference type="CDD" id="cd07061">
    <property type="entry name" value="HP_HAP_like"/>
    <property type="match status" value="1"/>
</dbReference>
<comment type="caution">
    <text evidence="7">The sequence shown here is derived from an EMBL/GenBank/DDBJ whole genome shotgun (WGS) entry which is preliminary data.</text>
</comment>
<name>A0A921ZJB9_MANSE</name>
<keyword evidence="6" id="KW-0325">Glycoprotein</keyword>
<evidence type="ECO:0000313" key="8">
    <source>
        <dbReference type="Proteomes" id="UP000791440"/>
    </source>
</evidence>
<keyword evidence="4" id="KW-0378">Hydrolase</keyword>
<evidence type="ECO:0000256" key="6">
    <source>
        <dbReference type="ARBA" id="ARBA00023180"/>
    </source>
</evidence>
<gene>
    <name evidence="7" type="ORF">O3G_MSEX011039</name>
</gene>
<feature type="non-terminal residue" evidence="7">
    <location>
        <position position="383"/>
    </location>
</feature>
<dbReference type="PROSITE" id="PS00778">
    <property type="entry name" value="HIS_ACID_PHOSPHAT_2"/>
    <property type="match status" value="1"/>
</dbReference>
<reference evidence="7" key="1">
    <citation type="journal article" date="2016" name="Insect Biochem. Mol. Biol.">
        <title>Multifaceted biological insights from a draft genome sequence of the tobacco hornworm moth, Manduca sexta.</title>
        <authorList>
            <person name="Kanost M.R."/>
            <person name="Arrese E.L."/>
            <person name="Cao X."/>
            <person name="Chen Y.R."/>
            <person name="Chellapilla S."/>
            <person name="Goldsmith M.R."/>
            <person name="Grosse-Wilde E."/>
            <person name="Heckel D.G."/>
            <person name="Herndon N."/>
            <person name="Jiang H."/>
            <person name="Papanicolaou A."/>
            <person name="Qu J."/>
            <person name="Soulages J.L."/>
            <person name="Vogel H."/>
            <person name="Walters J."/>
            <person name="Waterhouse R.M."/>
            <person name="Ahn S.J."/>
            <person name="Almeida F.C."/>
            <person name="An C."/>
            <person name="Aqrawi P."/>
            <person name="Bretschneider A."/>
            <person name="Bryant W.B."/>
            <person name="Bucks S."/>
            <person name="Chao H."/>
            <person name="Chevignon G."/>
            <person name="Christen J.M."/>
            <person name="Clarke D.F."/>
            <person name="Dittmer N.T."/>
            <person name="Ferguson L.C.F."/>
            <person name="Garavelou S."/>
            <person name="Gordon K.H.J."/>
            <person name="Gunaratna R.T."/>
            <person name="Han Y."/>
            <person name="Hauser F."/>
            <person name="He Y."/>
            <person name="Heidel-Fischer H."/>
            <person name="Hirsh A."/>
            <person name="Hu Y."/>
            <person name="Jiang H."/>
            <person name="Kalra D."/>
            <person name="Klinner C."/>
            <person name="Konig C."/>
            <person name="Kovar C."/>
            <person name="Kroll A.R."/>
            <person name="Kuwar S.S."/>
            <person name="Lee S.L."/>
            <person name="Lehman R."/>
            <person name="Li K."/>
            <person name="Li Z."/>
            <person name="Liang H."/>
            <person name="Lovelace S."/>
            <person name="Lu Z."/>
            <person name="Mansfield J.H."/>
            <person name="McCulloch K.J."/>
            <person name="Mathew T."/>
            <person name="Morton B."/>
            <person name="Muzny D.M."/>
            <person name="Neunemann D."/>
            <person name="Ongeri F."/>
            <person name="Pauchet Y."/>
            <person name="Pu L.L."/>
            <person name="Pyrousis I."/>
            <person name="Rao X.J."/>
            <person name="Redding A."/>
            <person name="Roesel C."/>
            <person name="Sanchez-Gracia A."/>
            <person name="Schaack S."/>
            <person name="Shukla A."/>
            <person name="Tetreau G."/>
            <person name="Wang Y."/>
            <person name="Xiong G.H."/>
            <person name="Traut W."/>
            <person name="Walsh T.K."/>
            <person name="Worley K.C."/>
            <person name="Wu D."/>
            <person name="Wu W."/>
            <person name="Wu Y.Q."/>
            <person name="Zhang X."/>
            <person name="Zou Z."/>
            <person name="Zucker H."/>
            <person name="Briscoe A.D."/>
            <person name="Burmester T."/>
            <person name="Clem R.J."/>
            <person name="Feyereisen R."/>
            <person name="Grimmelikhuijzen C.J.P."/>
            <person name="Hamodrakas S.J."/>
            <person name="Hansson B.S."/>
            <person name="Huguet E."/>
            <person name="Jermiin L.S."/>
            <person name="Lan Q."/>
            <person name="Lehman H.K."/>
            <person name="Lorenzen M."/>
            <person name="Merzendorfer H."/>
            <person name="Michalopoulos I."/>
            <person name="Morton D.B."/>
            <person name="Muthukrishnan S."/>
            <person name="Oakeshott J.G."/>
            <person name="Palmer W."/>
            <person name="Park Y."/>
            <person name="Passarelli A.L."/>
            <person name="Rozas J."/>
            <person name="Schwartz L.M."/>
            <person name="Smith W."/>
            <person name="Southgate A."/>
            <person name="Vilcinskas A."/>
            <person name="Vogt R."/>
            <person name="Wang P."/>
            <person name="Werren J."/>
            <person name="Yu X.Q."/>
            <person name="Zhou J.J."/>
            <person name="Brown S.J."/>
            <person name="Scherer S.E."/>
            <person name="Richards S."/>
            <person name="Blissard G.W."/>
        </authorList>
    </citation>
    <scope>NUCLEOTIDE SEQUENCE</scope>
</reference>
<dbReference type="PANTHER" id="PTHR11567:SF211">
    <property type="entry name" value="PROSTATIC ACID PHOSPHATASE"/>
    <property type="match status" value="1"/>
</dbReference>
<proteinExistence type="predicted"/>
<comment type="catalytic activity">
    <reaction evidence="1">
        <text>a phosphate monoester + H2O = an alcohol + phosphate</text>
        <dbReference type="Rhea" id="RHEA:15017"/>
        <dbReference type="ChEBI" id="CHEBI:15377"/>
        <dbReference type="ChEBI" id="CHEBI:30879"/>
        <dbReference type="ChEBI" id="CHEBI:43474"/>
        <dbReference type="ChEBI" id="CHEBI:67140"/>
        <dbReference type="EC" id="3.1.3.2"/>
    </reaction>
</comment>
<accession>A0A921ZJB9</accession>
<dbReference type="Pfam" id="PF00328">
    <property type="entry name" value="His_Phos_2"/>
    <property type="match status" value="2"/>
</dbReference>
<keyword evidence="5" id="KW-1015">Disulfide bond</keyword>
<protein>
    <recommendedName>
        <fullName evidence="2">acid phosphatase</fullName>
        <ecNumber evidence="2">3.1.3.2</ecNumber>
    </recommendedName>
</protein>
<dbReference type="InterPro" id="IPR033379">
    <property type="entry name" value="Acid_Pase_AS"/>
</dbReference>
<dbReference type="PANTHER" id="PTHR11567">
    <property type="entry name" value="ACID PHOSPHATASE-RELATED"/>
    <property type="match status" value="1"/>
</dbReference>
<sequence>MPPVTCAGAATAVSIKLVETRDRSAQQFSALSPPTTSHHPRSMALHSYTLLTLVTLAALVAARARTDEVLADSELVVTVLIHRHGDRTPVQGSLELSNDVDALRKASEPYGYGQLTNVGKQTAYRLGQSISKRYGSLISAHYNSSEIYIRSTDSTRAKMTVLTAMAAVYPAGDDNWSASLPWQPTPYTTVPVRYDPNLATLNCPTFKKAFASKMLSTSPAIERYTDVLNQWSELVGFNISAAPVLAYSLYDIYKSQISLGVPLTEELQALLPEIKEIAGAAMDILLGDDDYVALGAGVYMNDVITAMTSAASGDVSQPLRIYSAHDTNVYPVMAAARITPRQGVPPYCSSFALELRKRTDTGDYVVLPVYQSSPDAELMYLQV</sequence>
<keyword evidence="3" id="KW-0732">Signal</keyword>
<evidence type="ECO:0000256" key="2">
    <source>
        <dbReference type="ARBA" id="ARBA00012646"/>
    </source>
</evidence>
<organism evidence="7 8">
    <name type="scientific">Manduca sexta</name>
    <name type="common">Tobacco hawkmoth</name>
    <name type="synonym">Tobacco hornworm</name>
    <dbReference type="NCBI Taxonomy" id="7130"/>
    <lineage>
        <taxon>Eukaryota</taxon>
        <taxon>Metazoa</taxon>
        <taxon>Ecdysozoa</taxon>
        <taxon>Arthropoda</taxon>
        <taxon>Hexapoda</taxon>
        <taxon>Insecta</taxon>
        <taxon>Pterygota</taxon>
        <taxon>Neoptera</taxon>
        <taxon>Endopterygota</taxon>
        <taxon>Lepidoptera</taxon>
        <taxon>Glossata</taxon>
        <taxon>Ditrysia</taxon>
        <taxon>Bombycoidea</taxon>
        <taxon>Sphingidae</taxon>
        <taxon>Sphinginae</taxon>
        <taxon>Sphingini</taxon>
        <taxon>Manduca</taxon>
    </lineage>
</organism>
<dbReference type="EC" id="3.1.3.2" evidence="2"/>
<keyword evidence="8" id="KW-1185">Reference proteome</keyword>
<evidence type="ECO:0000256" key="5">
    <source>
        <dbReference type="ARBA" id="ARBA00023157"/>
    </source>
</evidence>
<dbReference type="AlphaFoldDB" id="A0A921ZJB9"/>
<evidence type="ECO:0000256" key="4">
    <source>
        <dbReference type="ARBA" id="ARBA00022801"/>
    </source>
</evidence>
<reference evidence="7" key="2">
    <citation type="submission" date="2020-12" db="EMBL/GenBank/DDBJ databases">
        <authorList>
            <person name="Kanost M."/>
        </authorList>
    </citation>
    <scope>NUCLEOTIDE SEQUENCE</scope>
</reference>
<dbReference type="Proteomes" id="UP000791440">
    <property type="component" value="Unassembled WGS sequence"/>
</dbReference>